<reference evidence="2" key="2">
    <citation type="journal article" date="2017" name="Nat. Plants">
        <title>The Aegilops tauschii genome reveals multiple impacts of transposons.</title>
        <authorList>
            <person name="Zhao G."/>
            <person name="Zou C."/>
            <person name="Li K."/>
            <person name="Wang K."/>
            <person name="Li T."/>
            <person name="Gao L."/>
            <person name="Zhang X."/>
            <person name="Wang H."/>
            <person name="Yang Z."/>
            <person name="Liu X."/>
            <person name="Jiang W."/>
            <person name="Mao L."/>
            <person name="Kong X."/>
            <person name="Jiao Y."/>
            <person name="Jia J."/>
        </authorList>
    </citation>
    <scope>NUCLEOTIDE SEQUENCE [LARGE SCALE GENOMIC DNA]</scope>
    <source>
        <strain evidence="2">cv. AL8/78</strain>
    </source>
</reference>
<dbReference type="Gramene" id="AET7Gv20941900.4">
    <property type="protein sequence ID" value="AET7Gv20941900.4"/>
    <property type="gene ID" value="AET7Gv20941900"/>
</dbReference>
<organism evidence="1 2">
    <name type="scientific">Aegilops tauschii subsp. strangulata</name>
    <name type="common">Goatgrass</name>
    <dbReference type="NCBI Taxonomy" id="200361"/>
    <lineage>
        <taxon>Eukaryota</taxon>
        <taxon>Viridiplantae</taxon>
        <taxon>Streptophyta</taxon>
        <taxon>Embryophyta</taxon>
        <taxon>Tracheophyta</taxon>
        <taxon>Spermatophyta</taxon>
        <taxon>Magnoliopsida</taxon>
        <taxon>Liliopsida</taxon>
        <taxon>Poales</taxon>
        <taxon>Poaceae</taxon>
        <taxon>BOP clade</taxon>
        <taxon>Pooideae</taxon>
        <taxon>Triticodae</taxon>
        <taxon>Triticeae</taxon>
        <taxon>Triticinae</taxon>
        <taxon>Aegilops</taxon>
    </lineage>
</organism>
<reference evidence="1" key="3">
    <citation type="journal article" date="2017" name="Nature">
        <title>Genome sequence of the progenitor of the wheat D genome Aegilops tauschii.</title>
        <authorList>
            <person name="Luo M.C."/>
            <person name="Gu Y.Q."/>
            <person name="Puiu D."/>
            <person name="Wang H."/>
            <person name="Twardziok S.O."/>
            <person name="Deal K.R."/>
            <person name="Huo N."/>
            <person name="Zhu T."/>
            <person name="Wang L."/>
            <person name="Wang Y."/>
            <person name="McGuire P.E."/>
            <person name="Liu S."/>
            <person name="Long H."/>
            <person name="Ramasamy R.K."/>
            <person name="Rodriguez J.C."/>
            <person name="Van S.L."/>
            <person name="Yuan L."/>
            <person name="Wang Z."/>
            <person name="Xia Z."/>
            <person name="Xiao L."/>
            <person name="Anderson O.D."/>
            <person name="Ouyang S."/>
            <person name="Liang Y."/>
            <person name="Zimin A.V."/>
            <person name="Pertea G."/>
            <person name="Qi P."/>
            <person name="Bennetzen J.L."/>
            <person name="Dai X."/>
            <person name="Dawson M.W."/>
            <person name="Muller H.G."/>
            <person name="Kugler K."/>
            <person name="Rivarola-Duarte L."/>
            <person name="Spannagl M."/>
            <person name="Mayer K.F.X."/>
            <person name="Lu F.H."/>
            <person name="Bevan M.W."/>
            <person name="Leroy P."/>
            <person name="Li P."/>
            <person name="You F.M."/>
            <person name="Sun Q."/>
            <person name="Liu Z."/>
            <person name="Lyons E."/>
            <person name="Wicker T."/>
            <person name="Salzberg S.L."/>
            <person name="Devos K.M."/>
            <person name="Dvorak J."/>
        </authorList>
    </citation>
    <scope>NUCLEOTIDE SEQUENCE [LARGE SCALE GENOMIC DNA]</scope>
    <source>
        <strain evidence="1">cv. AL8/78</strain>
    </source>
</reference>
<reference evidence="2" key="1">
    <citation type="journal article" date="2014" name="Science">
        <title>Ancient hybridizations among the ancestral genomes of bread wheat.</title>
        <authorList>
            <consortium name="International Wheat Genome Sequencing Consortium,"/>
            <person name="Marcussen T."/>
            <person name="Sandve S.R."/>
            <person name="Heier L."/>
            <person name="Spannagl M."/>
            <person name="Pfeifer M."/>
            <person name="Jakobsen K.S."/>
            <person name="Wulff B.B."/>
            <person name="Steuernagel B."/>
            <person name="Mayer K.F."/>
            <person name="Olsen O.A."/>
        </authorList>
    </citation>
    <scope>NUCLEOTIDE SEQUENCE [LARGE SCALE GENOMIC DNA]</scope>
    <source>
        <strain evidence="2">cv. AL8/78</strain>
    </source>
</reference>
<evidence type="ECO:0000313" key="2">
    <source>
        <dbReference type="Proteomes" id="UP000015105"/>
    </source>
</evidence>
<sequence length="84" mass="9113">RRHVRASYHEPGLAKVCPSQGFRTASQLLTKNSHQPQIPAEDAGQEADAAADGGCRRSLLSRLLLVTCSLICFPYPPSQPNHCS</sequence>
<evidence type="ECO:0000313" key="1">
    <source>
        <dbReference type="EnsemblPlants" id="AET7Gv20941900.4"/>
    </source>
</evidence>
<reference evidence="1" key="5">
    <citation type="journal article" date="2021" name="G3 (Bethesda)">
        <title>Aegilops tauschii genome assembly Aet v5.0 features greater sequence contiguity and improved annotation.</title>
        <authorList>
            <person name="Wang L."/>
            <person name="Zhu T."/>
            <person name="Rodriguez J.C."/>
            <person name="Deal K.R."/>
            <person name="Dubcovsky J."/>
            <person name="McGuire P.E."/>
            <person name="Lux T."/>
            <person name="Spannagl M."/>
            <person name="Mayer K.F.X."/>
            <person name="Baldrich P."/>
            <person name="Meyers B.C."/>
            <person name="Huo N."/>
            <person name="Gu Y.Q."/>
            <person name="Zhou H."/>
            <person name="Devos K.M."/>
            <person name="Bennetzen J.L."/>
            <person name="Unver T."/>
            <person name="Budak H."/>
            <person name="Gulick P.J."/>
            <person name="Galiba G."/>
            <person name="Kalapos B."/>
            <person name="Nelson D.R."/>
            <person name="Li P."/>
            <person name="You F.M."/>
            <person name="Luo M.C."/>
            <person name="Dvorak J."/>
        </authorList>
    </citation>
    <scope>NUCLEOTIDE SEQUENCE [LARGE SCALE GENOMIC DNA]</scope>
    <source>
        <strain evidence="1">cv. AL8/78</strain>
    </source>
</reference>
<dbReference type="Proteomes" id="UP000015105">
    <property type="component" value="Chromosome 7D"/>
</dbReference>
<name>A0A453SHD1_AEGTS</name>
<accession>A0A453SHD1</accession>
<dbReference type="AlphaFoldDB" id="A0A453SHD1"/>
<proteinExistence type="predicted"/>
<dbReference type="EnsemblPlants" id="AET7Gv20941900.4">
    <property type="protein sequence ID" value="AET7Gv20941900.4"/>
    <property type="gene ID" value="AET7Gv20941900"/>
</dbReference>
<keyword evidence="2" id="KW-1185">Reference proteome</keyword>
<reference evidence="1" key="4">
    <citation type="submission" date="2019-03" db="UniProtKB">
        <authorList>
            <consortium name="EnsemblPlants"/>
        </authorList>
    </citation>
    <scope>IDENTIFICATION</scope>
</reference>
<protein>
    <submittedName>
        <fullName evidence="1">Uncharacterized protein</fullName>
    </submittedName>
</protein>